<evidence type="ECO:0000259" key="5">
    <source>
        <dbReference type="PROSITE" id="PS50118"/>
    </source>
</evidence>
<name>A0A0D2N280_9CHLO</name>
<keyword evidence="2 3" id="KW-0539">Nucleus</keyword>
<dbReference type="Pfam" id="PF00808">
    <property type="entry name" value="CBFD_NFYB_HMF"/>
    <property type="match status" value="1"/>
</dbReference>
<dbReference type="PANTHER" id="PTHR10252:SF54">
    <property type="entry name" value="CHROMATIN ACCESSIBILITY COMPLEX PROTEIN 1"/>
    <property type="match status" value="1"/>
</dbReference>
<dbReference type="Gene3D" id="1.10.20.10">
    <property type="entry name" value="Histone, subunit A"/>
    <property type="match status" value="1"/>
</dbReference>
<dbReference type="InterPro" id="IPR009071">
    <property type="entry name" value="HMG_box_dom"/>
</dbReference>
<dbReference type="Pfam" id="PF00505">
    <property type="entry name" value="HMG_box"/>
    <property type="match status" value="1"/>
</dbReference>
<dbReference type="Gene3D" id="1.10.30.10">
    <property type="entry name" value="High mobility group box domain"/>
    <property type="match status" value="1"/>
</dbReference>
<dbReference type="SUPFAM" id="SSF47095">
    <property type="entry name" value="HMG-box"/>
    <property type="match status" value="1"/>
</dbReference>
<feature type="domain" description="HMG box" evidence="5">
    <location>
        <begin position="3"/>
        <end position="104"/>
    </location>
</feature>
<evidence type="ECO:0000313" key="6">
    <source>
        <dbReference type="EMBL" id="KIZ00326.1"/>
    </source>
</evidence>
<accession>A0A0D2N280</accession>
<dbReference type="InterPro" id="IPR009072">
    <property type="entry name" value="Histone-fold"/>
</dbReference>
<evidence type="ECO:0000313" key="7">
    <source>
        <dbReference type="Proteomes" id="UP000054498"/>
    </source>
</evidence>
<comment type="subcellular location">
    <subcellularLocation>
        <location evidence="1">Nucleus</location>
    </subcellularLocation>
</comment>
<dbReference type="GO" id="GO:0046982">
    <property type="term" value="F:protein heterodimerization activity"/>
    <property type="evidence" value="ECO:0007669"/>
    <property type="project" value="InterPro"/>
</dbReference>
<dbReference type="GO" id="GO:0000976">
    <property type="term" value="F:transcription cis-regulatory region binding"/>
    <property type="evidence" value="ECO:0007669"/>
    <property type="project" value="TreeGrafter"/>
</dbReference>
<feature type="region of interest" description="Disordered" evidence="4">
    <location>
        <begin position="125"/>
        <end position="150"/>
    </location>
</feature>
<dbReference type="CDD" id="cd22929">
    <property type="entry name" value="HFD_POLE4-like"/>
    <property type="match status" value="1"/>
</dbReference>
<dbReference type="GO" id="GO:0006355">
    <property type="term" value="P:regulation of DNA-templated transcription"/>
    <property type="evidence" value="ECO:0007669"/>
    <property type="project" value="TreeGrafter"/>
</dbReference>
<dbReference type="InterPro" id="IPR036910">
    <property type="entry name" value="HMG_box_dom_sf"/>
</dbReference>
<dbReference type="GO" id="GO:0005634">
    <property type="term" value="C:nucleus"/>
    <property type="evidence" value="ECO:0007669"/>
    <property type="project" value="UniProtKB-SubCell"/>
</dbReference>
<feature type="region of interest" description="Disordered" evidence="4">
    <location>
        <begin position="247"/>
        <end position="310"/>
    </location>
</feature>
<proteinExistence type="predicted"/>
<dbReference type="InterPro" id="IPR003958">
    <property type="entry name" value="CBFA_NFYB_domain"/>
</dbReference>
<feature type="region of interest" description="Disordered" evidence="4">
    <location>
        <begin position="43"/>
        <end position="69"/>
    </location>
</feature>
<evidence type="ECO:0000256" key="1">
    <source>
        <dbReference type="ARBA" id="ARBA00004123"/>
    </source>
</evidence>
<organism evidence="6 7">
    <name type="scientific">Monoraphidium neglectum</name>
    <dbReference type="NCBI Taxonomy" id="145388"/>
    <lineage>
        <taxon>Eukaryota</taxon>
        <taxon>Viridiplantae</taxon>
        <taxon>Chlorophyta</taxon>
        <taxon>core chlorophytes</taxon>
        <taxon>Chlorophyceae</taxon>
        <taxon>CS clade</taxon>
        <taxon>Sphaeropleales</taxon>
        <taxon>Selenastraceae</taxon>
        <taxon>Monoraphidium</taxon>
    </lineage>
</organism>
<feature type="compositionally biased region" description="Low complexity" evidence="4">
    <location>
        <begin position="60"/>
        <end position="69"/>
    </location>
</feature>
<dbReference type="EMBL" id="KK101588">
    <property type="protein sequence ID" value="KIZ00326.1"/>
    <property type="molecule type" value="Genomic_DNA"/>
</dbReference>
<gene>
    <name evidence="6" type="ORF">MNEG_7635</name>
</gene>
<protein>
    <recommendedName>
        <fullName evidence="5">HMG box domain-containing protein</fullName>
    </recommendedName>
</protein>
<feature type="DNA-binding region" description="HMG box" evidence="3">
    <location>
        <begin position="3"/>
        <end position="104"/>
    </location>
</feature>
<evidence type="ECO:0000256" key="2">
    <source>
        <dbReference type="ARBA" id="ARBA00023242"/>
    </source>
</evidence>
<reference evidence="6 7" key="1">
    <citation type="journal article" date="2013" name="BMC Genomics">
        <title>Reconstruction of the lipid metabolism for the microalga Monoraphidium neglectum from its genome sequence reveals characteristics suitable for biofuel production.</title>
        <authorList>
            <person name="Bogen C."/>
            <person name="Al-Dilaimi A."/>
            <person name="Albersmeier A."/>
            <person name="Wichmann J."/>
            <person name="Grundmann M."/>
            <person name="Rupp O."/>
            <person name="Lauersen K.J."/>
            <person name="Blifernez-Klassen O."/>
            <person name="Kalinowski J."/>
            <person name="Goesmann A."/>
            <person name="Mussgnug J.H."/>
            <person name="Kruse O."/>
        </authorList>
    </citation>
    <scope>NUCLEOTIDE SEQUENCE [LARGE SCALE GENOMIC DNA]</scope>
    <source>
        <strain evidence="6 7">SAG 48.87</strain>
    </source>
</reference>
<dbReference type="AlphaFoldDB" id="A0A0D2N280"/>
<dbReference type="RefSeq" id="XP_013899345.1">
    <property type="nucleotide sequence ID" value="XM_014043891.1"/>
</dbReference>
<dbReference type="SMART" id="SM00398">
    <property type="entry name" value="HMG"/>
    <property type="match status" value="1"/>
</dbReference>
<sequence length="310" mass="31859">MPPPKGPTAYFLFTEEHRAAIQKELNEAAAVAVAAAAAAAAAVTTTATVGAPPSPGQQDGAASSSGAPAKPKAVSVAVVAKELGARWRALPEDEKARYKELAQQRASEAAAVAADVGGAPGDECREDAVHGGAAADQEAGEADEQPRQPSFPLGVVKRIMAVDPDFKRATADAVWLISAAAEALLGLVAERAGKQALAKKRKTVKLEDLQHVIKYDRRLVVAGLREVAEDTAMFEAAAATAAAKAAAKPSKPKAGADEQGQLDASGGEGDAGGGKKTRQQQSGAGRGKGRRGHEEDRAQRKLSAFFTVKC</sequence>
<dbReference type="CDD" id="cd00084">
    <property type="entry name" value="HMG-box_SF"/>
    <property type="match status" value="1"/>
</dbReference>
<dbReference type="STRING" id="145388.A0A0D2N280"/>
<evidence type="ECO:0000256" key="4">
    <source>
        <dbReference type="SAM" id="MobiDB-lite"/>
    </source>
</evidence>
<dbReference type="InterPro" id="IPR050568">
    <property type="entry name" value="Transcr_DNA_Rep_Reg"/>
</dbReference>
<dbReference type="KEGG" id="mng:MNEG_7635"/>
<dbReference type="PANTHER" id="PTHR10252">
    <property type="entry name" value="HISTONE-LIKE TRANSCRIPTION FACTOR CCAAT-RELATED"/>
    <property type="match status" value="1"/>
</dbReference>
<evidence type="ECO:0000256" key="3">
    <source>
        <dbReference type="PROSITE-ProRule" id="PRU00267"/>
    </source>
</evidence>
<keyword evidence="7" id="KW-1185">Reference proteome</keyword>
<keyword evidence="3" id="KW-0238">DNA-binding</keyword>
<dbReference type="Proteomes" id="UP000054498">
    <property type="component" value="Unassembled WGS sequence"/>
</dbReference>
<dbReference type="SUPFAM" id="SSF47113">
    <property type="entry name" value="Histone-fold"/>
    <property type="match status" value="1"/>
</dbReference>
<dbReference type="OrthoDB" id="547080at2759"/>
<dbReference type="PROSITE" id="PS50118">
    <property type="entry name" value="HMG_BOX_2"/>
    <property type="match status" value="1"/>
</dbReference>
<dbReference type="GeneID" id="25740511"/>